<accession>A0ABC8TQB2</accession>
<proteinExistence type="predicted"/>
<comment type="caution">
    <text evidence="1">The sequence shown here is derived from an EMBL/GenBank/DDBJ whole genome shotgun (WGS) entry which is preliminary data.</text>
</comment>
<keyword evidence="2" id="KW-1185">Reference proteome</keyword>
<dbReference type="AlphaFoldDB" id="A0ABC8TQB2"/>
<dbReference type="EMBL" id="CAUOFW020005813">
    <property type="protein sequence ID" value="CAK9171638.1"/>
    <property type="molecule type" value="Genomic_DNA"/>
</dbReference>
<name>A0ABC8TQB2_9AQUA</name>
<reference evidence="1 2" key="1">
    <citation type="submission" date="2024-02" db="EMBL/GenBank/DDBJ databases">
        <authorList>
            <person name="Vignale AGUSTIN F."/>
            <person name="Sosa J E."/>
            <person name="Modenutti C."/>
        </authorList>
    </citation>
    <scope>NUCLEOTIDE SEQUENCE [LARGE SCALE GENOMIC DNA]</scope>
</reference>
<evidence type="ECO:0000313" key="1">
    <source>
        <dbReference type="EMBL" id="CAK9171638.1"/>
    </source>
</evidence>
<gene>
    <name evidence="1" type="ORF">ILEXP_LOCUS41222</name>
</gene>
<dbReference type="Proteomes" id="UP001642360">
    <property type="component" value="Unassembled WGS sequence"/>
</dbReference>
<protein>
    <submittedName>
        <fullName evidence="1">Uncharacterized protein</fullName>
    </submittedName>
</protein>
<organism evidence="1 2">
    <name type="scientific">Ilex paraguariensis</name>
    <name type="common">yerba mate</name>
    <dbReference type="NCBI Taxonomy" id="185542"/>
    <lineage>
        <taxon>Eukaryota</taxon>
        <taxon>Viridiplantae</taxon>
        <taxon>Streptophyta</taxon>
        <taxon>Embryophyta</taxon>
        <taxon>Tracheophyta</taxon>
        <taxon>Spermatophyta</taxon>
        <taxon>Magnoliopsida</taxon>
        <taxon>eudicotyledons</taxon>
        <taxon>Gunneridae</taxon>
        <taxon>Pentapetalae</taxon>
        <taxon>asterids</taxon>
        <taxon>campanulids</taxon>
        <taxon>Aquifoliales</taxon>
        <taxon>Aquifoliaceae</taxon>
        <taxon>Ilex</taxon>
    </lineage>
</organism>
<sequence length="70" mass="7865">MNNNKLMLLQSNCSDKSSLGWWLFYAERYESESGVFVGKFEATVWVASAGLIVGDGDDEWKKGGDKWVGR</sequence>
<evidence type="ECO:0000313" key="2">
    <source>
        <dbReference type="Proteomes" id="UP001642360"/>
    </source>
</evidence>